<dbReference type="AlphaFoldDB" id="A0A9W9XAE3"/>
<gene>
    <name evidence="1" type="ORF">N7530_001688</name>
</gene>
<evidence type="ECO:0000313" key="2">
    <source>
        <dbReference type="Proteomes" id="UP001147760"/>
    </source>
</evidence>
<dbReference type="EMBL" id="JAPWDO010000001">
    <property type="protein sequence ID" value="KAJ5487388.1"/>
    <property type="molecule type" value="Genomic_DNA"/>
</dbReference>
<reference evidence="1" key="1">
    <citation type="submission" date="2022-12" db="EMBL/GenBank/DDBJ databases">
        <authorList>
            <person name="Petersen C."/>
        </authorList>
    </citation>
    <scope>NUCLEOTIDE SEQUENCE</scope>
    <source>
        <strain evidence="1">IBT 17660</strain>
    </source>
</reference>
<accession>A0A9W9XAE3</accession>
<proteinExistence type="predicted"/>
<sequence>MQSIARDAIGTIASVSADSNGIEKGLSFLILGYDMIVEWLGQEYLRMLFYVRSESEENSV</sequence>
<name>A0A9W9XAE3_9EURO</name>
<organism evidence="1 2">
    <name type="scientific">Penicillium desertorum</name>
    <dbReference type="NCBI Taxonomy" id="1303715"/>
    <lineage>
        <taxon>Eukaryota</taxon>
        <taxon>Fungi</taxon>
        <taxon>Dikarya</taxon>
        <taxon>Ascomycota</taxon>
        <taxon>Pezizomycotina</taxon>
        <taxon>Eurotiomycetes</taxon>
        <taxon>Eurotiomycetidae</taxon>
        <taxon>Eurotiales</taxon>
        <taxon>Aspergillaceae</taxon>
        <taxon>Penicillium</taxon>
    </lineage>
</organism>
<protein>
    <submittedName>
        <fullName evidence="1">Uncharacterized protein</fullName>
    </submittedName>
</protein>
<reference evidence="1" key="2">
    <citation type="journal article" date="2023" name="IMA Fungus">
        <title>Comparative genomic study of the Penicillium genus elucidates a diverse pangenome and 15 lateral gene transfer events.</title>
        <authorList>
            <person name="Petersen C."/>
            <person name="Sorensen T."/>
            <person name="Nielsen M.R."/>
            <person name="Sondergaard T.E."/>
            <person name="Sorensen J.L."/>
            <person name="Fitzpatrick D.A."/>
            <person name="Frisvad J.C."/>
            <person name="Nielsen K.L."/>
        </authorList>
    </citation>
    <scope>NUCLEOTIDE SEQUENCE</scope>
    <source>
        <strain evidence="1">IBT 17660</strain>
    </source>
</reference>
<keyword evidence="2" id="KW-1185">Reference proteome</keyword>
<comment type="caution">
    <text evidence="1">The sequence shown here is derived from an EMBL/GenBank/DDBJ whole genome shotgun (WGS) entry which is preliminary data.</text>
</comment>
<dbReference type="Proteomes" id="UP001147760">
    <property type="component" value="Unassembled WGS sequence"/>
</dbReference>
<evidence type="ECO:0000313" key="1">
    <source>
        <dbReference type="EMBL" id="KAJ5487388.1"/>
    </source>
</evidence>